<protein>
    <recommendedName>
        <fullName evidence="3">Transposase DDE domain-containing protein</fullName>
    </recommendedName>
</protein>
<dbReference type="EMBL" id="CP143423">
    <property type="protein sequence ID" value="WVX47258.1"/>
    <property type="molecule type" value="Genomic_DNA"/>
</dbReference>
<evidence type="ECO:0000313" key="1">
    <source>
        <dbReference type="EMBL" id="WVX47258.1"/>
    </source>
</evidence>
<dbReference type="Proteomes" id="UP001318682">
    <property type="component" value="Chromosome"/>
</dbReference>
<proteinExistence type="predicted"/>
<keyword evidence="2" id="KW-1185">Reference proteome</keyword>
<accession>A0ABZ2BNY2</accession>
<sequence length="78" mass="8907">MMCLFRLMQLIAALDEARNRRDQTFSASHFSLKYKVPQLTIALLRIGRTLSRHAGQCAQSLIRRHGLAEMKPLVLITV</sequence>
<organism evidence="1 2">
    <name type="scientific">Roseobacter fucihabitans</name>
    <dbReference type="NCBI Taxonomy" id="1537242"/>
    <lineage>
        <taxon>Bacteria</taxon>
        <taxon>Pseudomonadati</taxon>
        <taxon>Pseudomonadota</taxon>
        <taxon>Alphaproteobacteria</taxon>
        <taxon>Rhodobacterales</taxon>
        <taxon>Roseobacteraceae</taxon>
        <taxon>Roseobacter</taxon>
    </lineage>
</organism>
<gene>
    <name evidence="1" type="ORF">ROLI_003250</name>
</gene>
<evidence type="ECO:0000313" key="2">
    <source>
        <dbReference type="Proteomes" id="UP001318682"/>
    </source>
</evidence>
<name>A0ABZ2BNY2_9RHOB</name>
<reference evidence="2" key="1">
    <citation type="submission" date="2024-01" db="EMBL/GenBank/DDBJ databases">
        <title>Roseobacter fucihabitans sp. nov., isolated from the brown alga Fucus spiralis.</title>
        <authorList>
            <person name="Hahnke S."/>
            <person name="Berger M."/>
            <person name="Schlingloff A."/>
            <person name="Athale I."/>
            <person name="Neumann-Schaal M."/>
            <person name="Adenaya A."/>
            <person name="Poehlein A."/>
            <person name="Daniel R."/>
            <person name="Pertersen J."/>
            <person name="Brinkhoff T."/>
        </authorList>
    </citation>
    <scope>NUCLEOTIDE SEQUENCE [LARGE SCALE GENOMIC DNA]</scope>
    <source>
        <strain evidence="2">B14</strain>
    </source>
</reference>
<evidence type="ECO:0008006" key="3">
    <source>
        <dbReference type="Google" id="ProtNLM"/>
    </source>
</evidence>